<protein>
    <submittedName>
        <fullName evidence="7">Cytochrome c</fullName>
    </submittedName>
</protein>
<dbReference type="GO" id="GO:0009055">
    <property type="term" value="F:electron transfer activity"/>
    <property type="evidence" value="ECO:0007669"/>
    <property type="project" value="InterPro"/>
</dbReference>
<dbReference type="Gene3D" id="1.10.760.10">
    <property type="entry name" value="Cytochrome c-like domain"/>
    <property type="match status" value="1"/>
</dbReference>
<keyword evidence="3 4" id="KW-0408">Iron</keyword>
<dbReference type="EMBL" id="CP116805">
    <property type="protein sequence ID" value="WCL53405.1"/>
    <property type="molecule type" value="Genomic_DNA"/>
</dbReference>
<keyword evidence="1 4" id="KW-0349">Heme</keyword>
<proteinExistence type="predicted"/>
<organism evidence="7 8">
    <name type="scientific">Gimibacter soli</name>
    <dbReference type="NCBI Taxonomy" id="3024400"/>
    <lineage>
        <taxon>Bacteria</taxon>
        <taxon>Pseudomonadati</taxon>
        <taxon>Pseudomonadota</taxon>
        <taxon>Alphaproteobacteria</taxon>
        <taxon>Kordiimonadales</taxon>
        <taxon>Temperatibacteraceae</taxon>
        <taxon>Gimibacter</taxon>
    </lineage>
</organism>
<keyword evidence="5" id="KW-0732">Signal</keyword>
<dbReference type="GO" id="GO:0020037">
    <property type="term" value="F:heme binding"/>
    <property type="evidence" value="ECO:0007669"/>
    <property type="project" value="InterPro"/>
</dbReference>
<name>A0AAE9XST2_9PROT</name>
<evidence type="ECO:0000256" key="4">
    <source>
        <dbReference type="PROSITE-ProRule" id="PRU00433"/>
    </source>
</evidence>
<feature type="signal peptide" evidence="5">
    <location>
        <begin position="1"/>
        <end position="19"/>
    </location>
</feature>
<keyword evidence="2 4" id="KW-0479">Metal-binding</keyword>
<dbReference type="RefSeq" id="WP_289502917.1">
    <property type="nucleotide sequence ID" value="NZ_CP116805.1"/>
</dbReference>
<dbReference type="KEGG" id="gso:PH603_12735"/>
<feature type="chain" id="PRO_5042137920" evidence="5">
    <location>
        <begin position="20"/>
        <end position="145"/>
    </location>
</feature>
<accession>A0AAE9XST2</accession>
<evidence type="ECO:0000256" key="2">
    <source>
        <dbReference type="ARBA" id="ARBA00022723"/>
    </source>
</evidence>
<dbReference type="InterPro" id="IPR009056">
    <property type="entry name" value="Cyt_c-like_dom"/>
</dbReference>
<dbReference type="PROSITE" id="PS51007">
    <property type="entry name" value="CYTC"/>
    <property type="match status" value="1"/>
</dbReference>
<gene>
    <name evidence="7" type="ORF">PH603_12735</name>
</gene>
<feature type="domain" description="Cytochrome c" evidence="6">
    <location>
        <begin position="21"/>
        <end position="98"/>
    </location>
</feature>
<evidence type="ECO:0000256" key="3">
    <source>
        <dbReference type="ARBA" id="ARBA00023004"/>
    </source>
</evidence>
<evidence type="ECO:0000256" key="5">
    <source>
        <dbReference type="SAM" id="SignalP"/>
    </source>
</evidence>
<evidence type="ECO:0000259" key="6">
    <source>
        <dbReference type="PROSITE" id="PS51007"/>
    </source>
</evidence>
<evidence type="ECO:0000256" key="1">
    <source>
        <dbReference type="ARBA" id="ARBA00022617"/>
    </source>
</evidence>
<sequence length="145" mass="15729">MVRPALAILTMIASSSAFADDAVRDARAAFLWKMNCQGCHQADARGSAGGAPDMRGYVSRFLSVDGGRAYLGRVPGVAFAPMSDADIANLLNWTLKEYDGGHIPEDFKLYSAEELGHLRKNALIENAKSEREALVRKLAEISQTN</sequence>
<dbReference type="GO" id="GO:0046872">
    <property type="term" value="F:metal ion binding"/>
    <property type="evidence" value="ECO:0007669"/>
    <property type="project" value="UniProtKB-KW"/>
</dbReference>
<dbReference type="AlphaFoldDB" id="A0AAE9XST2"/>
<dbReference type="InterPro" id="IPR036909">
    <property type="entry name" value="Cyt_c-like_dom_sf"/>
</dbReference>
<reference evidence="7" key="1">
    <citation type="submission" date="2023-01" db="EMBL/GenBank/DDBJ databases">
        <title>The genome sequence of Kordiimonadaceae bacterium 6D33.</title>
        <authorList>
            <person name="Liu Y."/>
        </authorList>
    </citation>
    <scope>NUCLEOTIDE SEQUENCE</scope>
    <source>
        <strain evidence="7">6D33</strain>
    </source>
</reference>
<dbReference type="Proteomes" id="UP001217500">
    <property type="component" value="Chromosome"/>
</dbReference>
<evidence type="ECO:0000313" key="8">
    <source>
        <dbReference type="Proteomes" id="UP001217500"/>
    </source>
</evidence>
<evidence type="ECO:0000313" key="7">
    <source>
        <dbReference type="EMBL" id="WCL53405.1"/>
    </source>
</evidence>
<dbReference type="Pfam" id="PF00034">
    <property type="entry name" value="Cytochrom_C"/>
    <property type="match status" value="1"/>
</dbReference>
<keyword evidence="8" id="KW-1185">Reference proteome</keyword>
<dbReference type="SUPFAM" id="SSF46626">
    <property type="entry name" value="Cytochrome c"/>
    <property type="match status" value="1"/>
</dbReference>